<feature type="transmembrane region" description="Helical" evidence="10">
    <location>
        <begin position="177"/>
        <end position="201"/>
    </location>
</feature>
<keyword evidence="3" id="KW-0716">Sensory transduction</keyword>
<comment type="subcellular location">
    <subcellularLocation>
        <location evidence="1">Cell membrane</location>
        <topology evidence="1">Multi-pass membrane protein</topology>
    </subcellularLocation>
</comment>
<dbReference type="Proteomes" id="UP000655588">
    <property type="component" value="Unassembled WGS sequence"/>
</dbReference>
<dbReference type="GO" id="GO:0005549">
    <property type="term" value="F:odorant binding"/>
    <property type="evidence" value="ECO:0007669"/>
    <property type="project" value="InterPro"/>
</dbReference>
<accession>A0A833VUQ9</accession>
<feature type="transmembrane region" description="Helical" evidence="10">
    <location>
        <begin position="245"/>
        <end position="272"/>
    </location>
</feature>
<evidence type="ECO:0000256" key="7">
    <source>
        <dbReference type="ARBA" id="ARBA00023136"/>
    </source>
</evidence>
<comment type="caution">
    <text evidence="11">The sequence shown here is derived from an EMBL/GenBank/DDBJ whole genome shotgun (WGS) entry which is preliminary data.</text>
</comment>
<dbReference type="PANTHER" id="PTHR21137:SF35">
    <property type="entry name" value="ODORANT RECEPTOR 19A-RELATED"/>
    <property type="match status" value="1"/>
</dbReference>
<evidence type="ECO:0000256" key="4">
    <source>
        <dbReference type="ARBA" id="ARBA00022692"/>
    </source>
</evidence>
<reference evidence="11" key="1">
    <citation type="submission" date="2019-11" db="EMBL/GenBank/DDBJ databases">
        <title>The nuclear and mitochondrial genomes of Frieseomelitta varia - a highly eusocial stingless bee (Meliponini) with a permanently sterile worker caste.</title>
        <authorList>
            <person name="Freitas F.C.P."/>
            <person name="Lourenco A.P."/>
            <person name="Nunes F.M.F."/>
            <person name="Paschoal A.R."/>
            <person name="Abreu F.C.P."/>
            <person name="Barbin F.O."/>
            <person name="Bataglia L."/>
            <person name="Cardoso-Junior C.A.M."/>
            <person name="Cervoni M.S."/>
            <person name="Silva S.R."/>
            <person name="Dalarmi F."/>
            <person name="Del Lama M.A."/>
            <person name="Depintor T.S."/>
            <person name="Ferreira K.M."/>
            <person name="Goria P.S."/>
            <person name="Jaskot M.C."/>
            <person name="Lago D.C."/>
            <person name="Luna-Lucena D."/>
            <person name="Moda L.M."/>
            <person name="Nascimento L."/>
            <person name="Pedrino M."/>
            <person name="Rabico F.O."/>
            <person name="Sanches F.C."/>
            <person name="Santos D.E."/>
            <person name="Santos C.G."/>
            <person name="Vieira J."/>
            <person name="Lopes T.F."/>
            <person name="Barchuk A.R."/>
            <person name="Hartfelder K."/>
            <person name="Simoes Z.L.P."/>
            <person name="Bitondi M.M.G."/>
            <person name="Pinheiro D.G."/>
        </authorList>
    </citation>
    <scope>NUCLEOTIDE SEQUENCE</scope>
    <source>
        <strain evidence="11">USP_RPSP 00005682</strain>
        <tissue evidence="11">Whole individual</tissue>
    </source>
</reference>
<evidence type="ECO:0000256" key="10">
    <source>
        <dbReference type="SAM" id="Phobius"/>
    </source>
</evidence>
<organism evidence="11 12">
    <name type="scientific">Frieseomelitta varia</name>
    <dbReference type="NCBI Taxonomy" id="561572"/>
    <lineage>
        <taxon>Eukaryota</taxon>
        <taxon>Metazoa</taxon>
        <taxon>Ecdysozoa</taxon>
        <taxon>Arthropoda</taxon>
        <taxon>Hexapoda</taxon>
        <taxon>Insecta</taxon>
        <taxon>Pterygota</taxon>
        <taxon>Neoptera</taxon>
        <taxon>Endopterygota</taxon>
        <taxon>Hymenoptera</taxon>
        <taxon>Apocrita</taxon>
        <taxon>Aculeata</taxon>
        <taxon>Apoidea</taxon>
        <taxon>Anthophila</taxon>
        <taxon>Apidae</taxon>
        <taxon>Frieseomelitta</taxon>
    </lineage>
</organism>
<keyword evidence="6 10" id="KW-1133">Transmembrane helix</keyword>
<name>A0A833VUQ9_9HYME</name>
<keyword evidence="7 10" id="KW-0472">Membrane</keyword>
<evidence type="ECO:0008006" key="13">
    <source>
        <dbReference type="Google" id="ProtNLM"/>
    </source>
</evidence>
<feature type="transmembrane region" description="Helical" evidence="10">
    <location>
        <begin position="548"/>
        <end position="566"/>
    </location>
</feature>
<evidence type="ECO:0000313" key="12">
    <source>
        <dbReference type="Proteomes" id="UP000655588"/>
    </source>
</evidence>
<keyword evidence="5" id="KW-0552">Olfaction</keyword>
<feature type="transmembrane region" description="Helical" evidence="10">
    <location>
        <begin position="606"/>
        <end position="628"/>
    </location>
</feature>
<evidence type="ECO:0000256" key="3">
    <source>
        <dbReference type="ARBA" id="ARBA00022606"/>
    </source>
</evidence>
<keyword evidence="4 10" id="KW-0812">Transmembrane</keyword>
<dbReference type="GO" id="GO:0007165">
    <property type="term" value="P:signal transduction"/>
    <property type="evidence" value="ECO:0007669"/>
    <property type="project" value="UniProtKB-KW"/>
</dbReference>
<feature type="transmembrane region" description="Helical" evidence="10">
    <location>
        <begin position="484"/>
        <end position="503"/>
    </location>
</feature>
<evidence type="ECO:0000256" key="6">
    <source>
        <dbReference type="ARBA" id="ARBA00022989"/>
    </source>
</evidence>
<dbReference type="Pfam" id="PF02949">
    <property type="entry name" value="7tm_6"/>
    <property type="match status" value="2"/>
</dbReference>
<evidence type="ECO:0000256" key="9">
    <source>
        <dbReference type="ARBA" id="ARBA00023224"/>
    </source>
</evidence>
<gene>
    <name evidence="11" type="ORF">E2986_13481</name>
</gene>
<sequence>MILNTISPSVKLGLHFCGVWPGTSFHYLHKICWVIAIITLQTYQYRFIVMHYSTDSLMNITDNLSIAVPFSLVFVKLVVTWINYGVFCDILSTMEQDCQKYTEMDINNLISKTGQVSFYLTSMIMSSYLVSAFFYLTGTIAFQGSNDSVSRELLFKMDLPFETNESPNYELVVTTQFLIHFSAALTFGSFTALLLMVVSVLHVGCQIDIMCQNLTDVLPKNENKLKHFISRYQEIIIFTEKIEKLFTYIALSQLVSNTINTCCEGFLIVIALNDDNGLPLLIKSVLFYAVICLELFVYCFAGEYLRIKSQLIGDTAYGVLWYDLRPNESQLLIPVILRSQKGFTLTFGKFSSLSLESFTSIMKISASYMSVLLAFGLHCAGLLPGVRLSVLYKLYWVILFSIFHTQQYNYLIQNYEFHTFIEIIDNVGICLPFSLTYIKVFIVWTHQNLLRNILSTMEKDCQRYAVIDTNNVISKTAHWSYRSTTAIISISVIAPVFYAIGIFGSPEVSATSHRKLLFKMDFPFDTDTSPVFELVIFGQYLYHVSSAFVYSVLSGSLLMVVLHVGCQIDIICQTLMETPYESEKQLKFFISRHQEIIIFAQKIEKLFTYVALSQLVTNTLITCCLGYLMSLRINSGFALFVKYVIVYVACALDAFLYCFAGEYLSTKSELLGDTAYKLLWYNIRPKETRLLIPVILRCQRGFTLTFGKFASLSMGSFTALQDRIYQSYLRCREEEIVQNNLP</sequence>
<feature type="transmembrane region" description="Helical" evidence="10">
    <location>
        <begin position="423"/>
        <end position="444"/>
    </location>
</feature>
<protein>
    <recommendedName>
        <fullName evidence="13">Odorant receptor</fullName>
    </recommendedName>
</protein>
<dbReference type="InterPro" id="IPR004117">
    <property type="entry name" value="7tm6_olfct_rcpt"/>
</dbReference>
<keyword evidence="12" id="KW-1185">Reference proteome</keyword>
<evidence type="ECO:0000256" key="5">
    <source>
        <dbReference type="ARBA" id="ARBA00022725"/>
    </source>
</evidence>
<dbReference type="PANTHER" id="PTHR21137">
    <property type="entry name" value="ODORANT RECEPTOR"/>
    <property type="match status" value="1"/>
</dbReference>
<keyword evidence="8" id="KW-0675">Receptor</keyword>
<feature type="transmembrane region" description="Helical" evidence="10">
    <location>
        <begin position="278"/>
        <end position="301"/>
    </location>
</feature>
<feature type="transmembrane region" description="Helical" evidence="10">
    <location>
        <begin position="366"/>
        <end position="386"/>
    </location>
</feature>
<proteinExistence type="predicted"/>
<dbReference type="GO" id="GO:0004984">
    <property type="term" value="F:olfactory receptor activity"/>
    <property type="evidence" value="ECO:0007669"/>
    <property type="project" value="InterPro"/>
</dbReference>
<evidence type="ECO:0000256" key="8">
    <source>
        <dbReference type="ARBA" id="ARBA00023170"/>
    </source>
</evidence>
<feature type="transmembrane region" description="Helical" evidence="10">
    <location>
        <begin position="31"/>
        <end position="52"/>
    </location>
</feature>
<keyword evidence="9" id="KW-0807">Transducer</keyword>
<feature type="transmembrane region" description="Helical" evidence="10">
    <location>
        <begin position="640"/>
        <end position="660"/>
    </location>
</feature>
<feature type="transmembrane region" description="Helical" evidence="10">
    <location>
        <begin position="64"/>
        <end position="84"/>
    </location>
</feature>
<keyword evidence="2" id="KW-1003">Cell membrane</keyword>
<dbReference type="AlphaFoldDB" id="A0A833VUQ9"/>
<feature type="transmembrane region" description="Helical" evidence="10">
    <location>
        <begin position="116"/>
        <end position="136"/>
    </location>
</feature>
<evidence type="ECO:0000256" key="1">
    <source>
        <dbReference type="ARBA" id="ARBA00004651"/>
    </source>
</evidence>
<evidence type="ECO:0000313" key="11">
    <source>
        <dbReference type="EMBL" id="KAF3420959.1"/>
    </source>
</evidence>
<evidence type="ECO:0000256" key="2">
    <source>
        <dbReference type="ARBA" id="ARBA00022475"/>
    </source>
</evidence>
<dbReference type="GO" id="GO:0005886">
    <property type="term" value="C:plasma membrane"/>
    <property type="evidence" value="ECO:0007669"/>
    <property type="project" value="UniProtKB-SubCell"/>
</dbReference>
<dbReference type="EMBL" id="WNWW01000905">
    <property type="protein sequence ID" value="KAF3420959.1"/>
    <property type="molecule type" value="Genomic_DNA"/>
</dbReference>